<proteinExistence type="predicted"/>
<dbReference type="Proteomes" id="UP000688137">
    <property type="component" value="Unassembled WGS sequence"/>
</dbReference>
<organism evidence="1 2">
    <name type="scientific">Paramecium primaurelia</name>
    <dbReference type="NCBI Taxonomy" id="5886"/>
    <lineage>
        <taxon>Eukaryota</taxon>
        <taxon>Sar</taxon>
        <taxon>Alveolata</taxon>
        <taxon>Ciliophora</taxon>
        <taxon>Intramacronucleata</taxon>
        <taxon>Oligohymenophorea</taxon>
        <taxon>Peniculida</taxon>
        <taxon>Parameciidae</taxon>
        <taxon>Paramecium</taxon>
    </lineage>
</organism>
<dbReference type="EMBL" id="CAJJDM010000012">
    <property type="protein sequence ID" value="CAD8050441.1"/>
    <property type="molecule type" value="Genomic_DNA"/>
</dbReference>
<dbReference type="AlphaFoldDB" id="A0A8S1K6P7"/>
<evidence type="ECO:0000313" key="2">
    <source>
        <dbReference type="Proteomes" id="UP000688137"/>
    </source>
</evidence>
<keyword evidence="2" id="KW-1185">Reference proteome</keyword>
<evidence type="ECO:0000313" key="1">
    <source>
        <dbReference type="EMBL" id="CAD8050441.1"/>
    </source>
</evidence>
<dbReference type="OMA" id="RRSWSKK"/>
<gene>
    <name evidence="1" type="ORF">PPRIM_AZ9-3.1.T0170059</name>
</gene>
<protein>
    <submittedName>
        <fullName evidence="1">Uncharacterized protein</fullName>
    </submittedName>
</protein>
<name>A0A8S1K6P7_PARPR</name>
<reference evidence="1" key="1">
    <citation type="submission" date="2021-01" db="EMBL/GenBank/DDBJ databases">
        <authorList>
            <consortium name="Genoscope - CEA"/>
            <person name="William W."/>
        </authorList>
    </citation>
    <scope>NUCLEOTIDE SEQUENCE</scope>
</reference>
<accession>A0A8S1K6P7</accession>
<sequence>MGSVCKNMKNTQDLKQIQMNCKNNKTFKKLKRADFQHPKQILDFDSSYSICSERNSSQFSKTIGHINTSSCIYMKRRDNQFFTRRVNSSLNRNSLNLLKKDDYNSQSDLSIELIDDAQLKLIIPYHARRSWSKKRVTTKVDLLKKVKNQKYLERFKRRKT</sequence>
<comment type="caution">
    <text evidence="1">The sequence shown here is derived from an EMBL/GenBank/DDBJ whole genome shotgun (WGS) entry which is preliminary data.</text>
</comment>